<name>A0A914BIS2_PATMI</name>
<evidence type="ECO:0000259" key="5">
    <source>
        <dbReference type="PROSITE" id="PS50287"/>
    </source>
</evidence>
<evidence type="ECO:0000256" key="3">
    <source>
        <dbReference type="ARBA" id="ARBA00023180"/>
    </source>
</evidence>
<dbReference type="GeneID" id="119744054"/>
<feature type="domain" description="SRCR" evidence="5">
    <location>
        <begin position="107"/>
        <end position="207"/>
    </location>
</feature>
<dbReference type="OMA" id="VWHNGAW"/>
<feature type="domain" description="SRCR" evidence="5">
    <location>
        <begin position="4"/>
        <end position="104"/>
    </location>
</feature>
<feature type="disulfide bond" evidence="4">
    <location>
        <begin position="250"/>
        <end position="311"/>
    </location>
</feature>
<dbReference type="SMART" id="SM00202">
    <property type="entry name" value="SR"/>
    <property type="match status" value="3"/>
</dbReference>
<feature type="disulfide bond" evidence="4">
    <location>
        <begin position="73"/>
        <end position="83"/>
    </location>
</feature>
<dbReference type="GO" id="GO:0016020">
    <property type="term" value="C:membrane"/>
    <property type="evidence" value="ECO:0007669"/>
    <property type="project" value="InterPro"/>
</dbReference>
<dbReference type="FunFam" id="3.10.250.10:FF:000011">
    <property type="entry name" value="Scavenger receptor class A member 5"/>
    <property type="match status" value="2"/>
</dbReference>
<dbReference type="PANTHER" id="PTHR48071:SF18">
    <property type="entry name" value="DELETED IN MALIGNANT BRAIN TUMORS 1 PROTEIN-RELATED"/>
    <property type="match status" value="1"/>
</dbReference>
<evidence type="ECO:0000256" key="2">
    <source>
        <dbReference type="ARBA" id="ARBA00023157"/>
    </source>
</evidence>
<feature type="domain" description="SRCR" evidence="5">
    <location>
        <begin position="212"/>
        <end position="312"/>
    </location>
</feature>
<dbReference type="Gene3D" id="3.10.250.10">
    <property type="entry name" value="SRCR-like domain"/>
    <property type="match status" value="3"/>
</dbReference>
<dbReference type="FunFam" id="3.10.250.10:FF:000001">
    <property type="entry name" value="Lysyl oxidase 4 isoform X1"/>
    <property type="match status" value="1"/>
</dbReference>
<accession>A0A914BIS2</accession>
<dbReference type="PROSITE" id="PS00420">
    <property type="entry name" value="SRCR_1"/>
    <property type="match status" value="3"/>
</dbReference>
<protein>
    <recommendedName>
        <fullName evidence="5">SRCR domain-containing protein</fullName>
    </recommendedName>
</protein>
<dbReference type="Pfam" id="PF00530">
    <property type="entry name" value="SRCR"/>
    <property type="match status" value="3"/>
</dbReference>
<feature type="disulfide bond" evidence="4">
    <location>
        <begin position="145"/>
        <end position="206"/>
    </location>
</feature>
<evidence type="ECO:0000256" key="1">
    <source>
        <dbReference type="ARBA" id="ARBA00022729"/>
    </source>
</evidence>
<organism evidence="6 7">
    <name type="scientific">Patiria miniata</name>
    <name type="common">Bat star</name>
    <name type="synonym">Asterina miniata</name>
    <dbReference type="NCBI Taxonomy" id="46514"/>
    <lineage>
        <taxon>Eukaryota</taxon>
        <taxon>Metazoa</taxon>
        <taxon>Echinodermata</taxon>
        <taxon>Eleutherozoa</taxon>
        <taxon>Asterozoa</taxon>
        <taxon>Asteroidea</taxon>
        <taxon>Valvatacea</taxon>
        <taxon>Valvatida</taxon>
        <taxon>Asterinidae</taxon>
        <taxon>Patiria</taxon>
    </lineage>
</organism>
<feature type="disulfide bond" evidence="4">
    <location>
        <begin position="42"/>
        <end position="103"/>
    </location>
</feature>
<dbReference type="PROSITE" id="PS50287">
    <property type="entry name" value="SRCR_2"/>
    <property type="match status" value="3"/>
</dbReference>
<keyword evidence="1" id="KW-0732">Signal</keyword>
<evidence type="ECO:0000313" key="6">
    <source>
        <dbReference type="EnsemblMetazoa" id="XP_038076004.1"/>
    </source>
</evidence>
<evidence type="ECO:0000313" key="7">
    <source>
        <dbReference type="Proteomes" id="UP000887568"/>
    </source>
</evidence>
<feature type="disulfide bond" evidence="4">
    <location>
        <begin position="281"/>
        <end position="291"/>
    </location>
</feature>
<dbReference type="PANTHER" id="PTHR48071">
    <property type="entry name" value="SRCR DOMAIN-CONTAINING PROTEIN"/>
    <property type="match status" value="1"/>
</dbReference>
<feature type="disulfide bond" evidence="4">
    <location>
        <begin position="237"/>
        <end position="301"/>
    </location>
</feature>
<feature type="disulfide bond" evidence="4">
    <location>
        <begin position="176"/>
        <end position="186"/>
    </location>
</feature>
<dbReference type="PRINTS" id="PR00258">
    <property type="entry name" value="SPERACTRCPTR"/>
</dbReference>
<reference evidence="6" key="1">
    <citation type="submission" date="2022-11" db="UniProtKB">
        <authorList>
            <consortium name="EnsemblMetazoa"/>
        </authorList>
    </citation>
    <scope>IDENTIFICATION</scope>
</reference>
<dbReference type="InterPro" id="IPR036772">
    <property type="entry name" value="SRCR-like_dom_sf"/>
</dbReference>
<feature type="disulfide bond" evidence="4">
    <location>
        <begin position="29"/>
        <end position="93"/>
    </location>
</feature>
<dbReference type="EnsemblMetazoa" id="XM_038220076.1">
    <property type="protein sequence ID" value="XP_038076004.1"/>
    <property type="gene ID" value="LOC119744054"/>
</dbReference>
<dbReference type="SUPFAM" id="SSF56487">
    <property type="entry name" value="SRCR-like"/>
    <property type="match status" value="3"/>
</dbReference>
<keyword evidence="7" id="KW-1185">Reference proteome</keyword>
<keyword evidence="3" id="KW-0325">Glycoprotein</keyword>
<dbReference type="InterPro" id="IPR001190">
    <property type="entry name" value="SRCR"/>
</dbReference>
<dbReference type="Proteomes" id="UP000887568">
    <property type="component" value="Unplaced"/>
</dbReference>
<feature type="disulfide bond" evidence="4">
    <location>
        <begin position="132"/>
        <end position="196"/>
    </location>
</feature>
<dbReference type="OrthoDB" id="536948at2759"/>
<dbReference type="AlphaFoldDB" id="A0A914BIS2"/>
<proteinExistence type="predicted"/>
<keyword evidence="2 4" id="KW-1015">Disulfide bond</keyword>
<sequence>MVSIRLVNGATPNEGRVEVWHNGAWGTVCDDNWDMNDANVACRQLGYPYATNAYSSATHGAGSGPIYLDGISCTGTEASLDSCPHNGWGVEDCTHSEDSSLKCYPMIRLVNGATPNEGRVEVWHNGAWGTVCDENWDMNDANVACRQLGYPYATNFYGSATHGAGSGPTHIDGINCAGTEASLDSCPHNGWGVEDCTHSEDSSLKCYQSSSIRLANGPLPNEGRVEVYYNGAWGTVCDDNWDIDDGHVACRELGYPSAAQVWSSAFYGQGTGAIHLDEMACSGSEASLGACGHNGWGSHNCGHYEDSSVKCNLT</sequence>
<dbReference type="RefSeq" id="XP_038076004.1">
    <property type="nucleotide sequence ID" value="XM_038220076.1"/>
</dbReference>
<evidence type="ECO:0000256" key="4">
    <source>
        <dbReference type="PROSITE-ProRule" id="PRU00196"/>
    </source>
</evidence>